<dbReference type="RefSeq" id="WP_154401921.1">
    <property type="nucleotide sequence ID" value="NZ_CP029346.1"/>
</dbReference>
<evidence type="ECO:0000313" key="3">
    <source>
        <dbReference type="Proteomes" id="UP000245468"/>
    </source>
</evidence>
<proteinExistence type="predicted"/>
<sequence length="224" mass="24845">MKLYSIRPFLIYCLSVFISTCSFAQTTLSAQDRKESKDASETKTLFKGGVSPKIKSFGLSFAPLVQFGQLGPQQGGILALHLNNKWEIGASFLGSMRHRNEIYSNDLRQNFSALSLAYTPNANKLVHLSFPLMIGVIRYQDDAILASMPGPGGRFDNFYWRNGRNAFGIQPGINAELNVHKYIRLFAGANYRLAVGNDELPELSGLSGQIGLKVGFFNQKINKK</sequence>
<dbReference type="OrthoDB" id="1122635at2"/>
<dbReference type="Proteomes" id="UP000245468">
    <property type="component" value="Chromosome"/>
</dbReference>
<keyword evidence="1" id="KW-0732">Signal</keyword>
<reference evidence="3" key="1">
    <citation type="submission" date="2018-05" db="EMBL/GenBank/DDBJ databases">
        <title>Pseudarcicella sp. HME7025 Genome sequencing and assembly.</title>
        <authorList>
            <person name="Kim H."/>
            <person name="Kang H."/>
            <person name="Joh K."/>
        </authorList>
    </citation>
    <scope>NUCLEOTIDE SEQUENCE [LARGE SCALE GENOMIC DNA]</scope>
    <source>
        <strain evidence="3">HME7025</strain>
    </source>
</reference>
<dbReference type="KEGG" id="psez:HME7025_00655"/>
<accession>A0A2S2DUP4</accession>
<feature type="chain" id="PRO_5015715779" description="Outer membrane protein beta-barrel domain-containing protein" evidence="1">
    <location>
        <begin position="25"/>
        <end position="224"/>
    </location>
</feature>
<feature type="signal peptide" evidence="1">
    <location>
        <begin position="1"/>
        <end position="24"/>
    </location>
</feature>
<dbReference type="AlphaFoldDB" id="A0A2S2DUP4"/>
<evidence type="ECO:0000256" key="1">
    <source>
        <dbReference type="SAM" id="SignalP"/>
    </source>
</evidence>
<dbReference type="EMBL" id="CP029346">
    <property type="protein sequence ID" value="AWL08527.1"/>
    <property type="molecule type" value="Genomic_DNA"/>
</dbReference>
<evidence type="ECO:0008006" key="4">
    <source>
        <dbReference type="Google" id="ProtNLM"/>
    </source>
</evidence>
<protein>
    <recommendedName>
        <fullName evidence="4">Outer membrane protein beta-barrel domain-containing protein</fullName>
    </recommendedName>
</protein>
<evidence type="ECO:0000313" key="2">
    <source>
        <dbReference type="EMBL" id="AWL08527.1"/>
    </source>
</evidence>
<name>A0A2S2DUP4_9BACT</name>
<organism evidence="2 3">
    <name type="scientific">Aquirufa nivalisilvae</name>
    <dbReference type="NCBI Taxonomy" id="2516557"/>
    <lineage>
        <taxon>Bacteria</taxon>
        <taxon>Pseudomonadati</taxon>
        <taxon>Bacteroidota</taxon>
        <taxon>Cytophagia</taxon>
        <taxon>Cytophagales</taxon>
        <taxon>Flectobacillaceae</taxon>
        <taxon>Aquirufa</taxon>
    </lineage>
</organism>
<keyword evidence="3" id="KW-1185">Reference proteome</keyword>
<gene>
    <name evidence="2" type="ORF">HME7025_00655</name>
</gene>